<feature type="transmembrane region" description="Helical" evidence="1">
    <location>
        <begin position="720"/>
        <end position="753"/>
    </location>
</feature>
<keyword evidence="1" id="KW-0472">Membrane</keyword>
<protein>
    <submittedName>
        <fullName evidence="3">Minor tail protein</fullName>
    </submittedName>
</protein>
<dbReference type="AlphaFoldDB" id="A0A0R1WI38"/>
<feature type="transmembrane region" description="Helical" evidence="1">
    <location>
        <begin position="624"/>
        <end position="647"/>
    </location>
</feature>
<feature type="transmembrane region" description="Helical" evidence="1">
    <location>
        <begin position="555"/>
        <end position="584"/>
    </location>
</feature>
<dbReference type="RefSeq" id="WP_057891754.1">
    <property type="nucleotide sequence ID" value="NZ_AZFV01000009.1"/>
</dbReference>
<feature type="domain" description="Tape measure protein N-terminal" evidence="2">
    <location>
        <begin position="92"/>
        <end position="267"/>
    </location>
</feature>
<gene>
    <name evidence="3" type="ORF">FD31_GL002688</name>
</gene>
<dbReference type="PATRIC" id="fig|1423774.3.peg.2796"/>
<feature type="transmembrane region" description="Helical" evidence="1">
    <location>
        <begin position="596"/>
        <end position="618"/>
    </location>
</feature>
<name>A0A0R1WI38_9LACO</name>
<evidence type="ECO:0000259" key="2">
    <source>
        <dbReference type="Pfam" id="PF20155"/>
    </source>
</evidence>
<dbReference type="STRING" id="1423774.FD31_GL002688"/>
<dbReference type="NCBIfam" id="TIGR02675">
    <property type="entry name" value="tape_meas_nterm"/>
    <property type="match status" value="1"/>
</dbReference>
<dbReference type="Proteomes" id="UP000051302">
    <property type="component" value="Unassembled WGS sequence"/>
</dbReference>
<feature type="transmembrane region" description="Helical" evidence="1">
    <location>
        <begin position="527"/>
        <end position="549"/>
    </location>
</feature>
<feature type="transmembrane region" description="Helical" evidence="1">
    <location>
        <begin position="433"/>
        <end position="453"/>
    </location>
</feature>
<reference evidence="3 4" key="1">
    <citation type="journal article" date="2015" name="Genome Announc.">
        <title>Expanding the biotechnology potential of lactobacilli through comparative genomics of 213 strains and associated genera.</title>
        <authorList>
            <person name="Sun Z."/>
            <person name="Harris H.M."/>
            <person name="McCann A."/>
            <person name="Guo C."/>
            <person name="Argimon S."/>
            <person name="Zhang W."/>
            <person name="Yang X."/>
            <person name="Jeffery I.B."/>
            <person name="Cooney J.C."/>
            <person name="Kagawa T.F."/>
            <person name="Liu W."/>
            <person name="Song Y."/>
            <person name="Salvetti E."/>
            <person name="Wrobel A."/>
            <person name="Rasinkangas P."/>
            <person name="Parkhill J."/>
            <person name="Rea M.C."/>
            <person name="O'Sullivan O."/>
            <person name="Ritari J."/>
            <person name="Douillard F.P."/>
            <person name="Paul Ross R."/>
            <person name="Yang R."/>
            <person name="Briner A.E."/>
            <person name="Felis G.E."/>
            <person name="de Vos W.M."/>
            <person name="Barrangou R."/>
            <person name="Klaenhammer T.R."/>
            <person name="Caufield P.W."/>
            <person name="Cui Y."/>
            <person name="Zhang H."/>
            <person name="O'Toole P.W."/>
        </authorList>
    </citation>
    <scope>NUCLEOTIDE SEQUENCE [LARGE SCALE GENOMIC DNA]</scope>
    <source>
        <strain evidence="3 4">DSM 16982</strain>
    </source>
</reference>
<keyword evidence="4" id="KW-1185">Reference proteome</keyword>
<feature type="transmembrane region" description="Helical" evidence="1">
    <location>
        <begin position="493"/>
        <end position="515"/>
    </location>
</feature>
<accession>A0A0R1WI38</accession>
<comment type="caution">
    <text evidence="3">The sequence shown here is derived from an EMBL/GenBank/DDBJ whole genome shotgun (WGS) entry which is preliminary data.</text>
</comment>
<dbReference type="PANTHER" id="PTHR37813">
    <property type="entry name" value="FELS-2 PROPHAGE PROTEIN"/>
    <property type="match status" value="1"/>
</dbReference>
<keyword evidence="1" id="KW-1133">Transmembrane helix</keyword>
<keyword evidence="1" id="KW-0812">Transmembrane</keyword>
<dbReference type="EMBL" id="AZFV01000009">
    <property type="protein sequence ID" value="KRM17495.1"/>
    <property type="molecule type" value="Genomic_DNA"/>
</dbReference>
<feature type="transmembrane region" description="Helical" evidence="1">
    <location>
        <begin position="686"/>
        <end position="713"/>
    </location>
</feature>
<organism evidence="3 4">
    <name type="scientific">Companilactobacillus nantensis DSM 16982</name>
    <dbReference type="NCBI Taxonomy" id="1423774"/>
    <lineage>
        <taxon>Bacteria</taxon>
        <taxon>Bacillati</taxon>
        <taxon>Bacillota</taxon>
        <taxon>Bacilli</taxon>
        <taxon>Lactobacillales</taxon>
        <taxon>Lactobacillaceae</taxon>
        <taxon>Companilactobacillus</taxon>
    </lineage>
</organism>
<feature type="transmembrane region" description="Helical" evidence="1">
    <location>
        <begin position="759"/>
        <end position="782"/>
    </location>
</feature>
<evidence type="ECO:0000313" key="3">
    <source>
        <dbReference type="EMBL" id="KRM17495.1"/>
    </source>
</evidence>
<dbReference type="PANTHER" id="PTHR37813:SF1">
    <property type="entry name" value="FELS-2 PROPHAGE PROTEIN"/>
    <property type="match status" value="1"/>
</dbReference>
<feature type="transmembrane region" description="Helical" evidence="1">
    <location>
        <begin position="389"/>
        <end position="412"/>
    </location>
</feature>
<evidence type="ECO:0000256" key="1">
    <source>
        <dbReference type="SAM" id="Phobius"/>
    </source>
</evidence>
<dbReference type="Pfam" id="PF20155">
    <property type="entry name" value="TMP_3"/>
    <property type="match status" value="1"/>
</dbReference>
<sequence length="1024" mass="103221">MATISSTIKIYDGFSSTLSKLGSGLSKGESGFQRFKSVLNGGGAFSGLTKSAGQAGGLFKSVLGGTVVGAGITKGIGLATAGITSMVGELNESSKAWQTFDGNMQMMGKSPKQIAVAKGSMQKFAQQTIYSASDMASTYSQLAAVGIKGTGKLVKGFGGLAAASDNPQQAMKTLSQQATQMAAKPMVQWQDFKLMLEQTPAGVSQVAKTMGMSTKDLVSSVQDGKIATQDFFNAISSTGTNKYFSKMATQYKTVGQAMDGLKETVANKMQGAFDRVGKVGIKMVSNLTDSIGNINFDAFADKAMIVIGKIKQGIGDMFGGFKSTGALDNIKTMFDDLGNAGSKIFGKMSGGKNNMFSQLGAFAGSSLSGVVKSISAIAKVISRLSPSTITALGSAFVILKGGLKGLVFTAIINGISKLKPSTITKIAGTIKNLAVAFIILKAAMKIGSGISNFSKMFKKMKTPKTPKVPETPELPQTPKTGGIVQSAGAYMKLGAALMMVGAGVALAGGGMLLMAMATQRIASSGGAAIAVFFGMFAAIAILAVVVKLLGPEFIVAAAGFLVFSAALLLIGVAIFIASAGIALLATQLPLISQYGVSAAVGLLALAGAIAVFGLAAIVGAVGVLALGIAIAVLGVGFIIGAVGALLFGVSLIVVGAGALVAAVGVLMLGVALALVSVFALTGAVGLLLMAVALIMIAAVAIVAGVGMMVFAVALMMAAPLMMIAAVGALLLGVAAIILGAGLIIVGAALMIVASGLTMVASAVITLATAFIMAGTMMVSAIVSAMSRVVTAVSSGIQNAVNAAKGFINSLVSVGKDLIQGLVNGIKSMIGSAVSAVKSVAGKVVDAAKSVLHIGSPSKLFNQYGRWVDQGLINGLNRDSENAANASASMAQGVVNAASNMNPQLGPMTMSGLTNNPGDMLANSFQRALGVLNTLMATFQGLNGSNLGVNGTIQNDLKNDDPVIGAGGIVSNGADSSTTSNSQSTVNISPGAIQITSTGNSDEDLEHLVGRFEQYLIEKQNASLS</sequence>
<evidence type="ECO:0000313" key="4">
    <source>
        <dbReference type="Proteomes" id="UP000051302"/>
    </source>
</evidence>
<dbReference type="InterPro" id="IPR013491">
    <property type="entry name" value="Tape_meas_N"/>
</dbReference>
<proteinExistence type="predicted"/>